<gene>
    <name evidence="3" type="ORF">B5F17_04705</name>
</gene>
<dbReference type="InterPro" id="IPR050563">
    <property type="entry name" value="4-hydroxybenzoyl-CoA_TE"/>
</dbReference>
<dbReference type="RefSeq" id="WP_016148954.1">
    <property type="nucleotide sequence ID" value="NZ_CABKSA010000003.1"/>
</dbReference>
<dbReference type="AlphaFoldDB" id="A0A1Y4LCT0"/>
<dbReference type="InterPro" id="IPR029069">
    <property type="entry name" value="HotDog_dom_sf"/>
</dbReference>
<dbReference type="EMBL" id="NFKK01000004">
    <property type="protein sequence ID" value="OUP53309.1"/>
    <property type="molecule type" value="Genomic_DNA"/>
</dbReference>
<feature type="domain" description="Acyl-ACP thioesterase-like C-terminal" evidence="2">
    <location>
        <begin position="151"/>
        <end position="209"/>
    </location>
</feature>
<feature type="domain" description="Acyl-ACP thioesterase N-terminal hotdog" evidence="1">
    <location>
        <begin position="4"/>
        <end position="118"/>
    </location>
</feature>
<evidence type="ECO:0000259" key="1">
    <source>
        <dbReference type="Pfam" id="PF01643"/>
    </source>
</evidence>
<dbReference type="InterPro" id="IPR049427">
    <property type="entry name" value="Acyl-ACP_TE_C"/>
</dbReference>
<sequence length="236" mass="26500">MQLIFDKDYELTYSHIDWRGTARPSAYFDFMQDAATVHARSCHLDRDDIGALWVLSRMHAEFTRPLAPYDTLRVTTWCAGIKGPSWLRAFEFSVDGQPAGRAMSSWVILDAETHRIRRPTTVPQAADYACEARETLPMPGKLDVSGLSLHHTHPILYSDLDVNGHLNNVRIAALVSDALDLSEHDFVRSLQINYTAETPAGLTLSLYAERTDDTFRVRGEADGQTRFEAAGTFGRL</sequence>
<dbReference type="GO" id="GO:0047617">
    <property type="term" value="F:fatty acyl-CoA hydrolase activity"/>
    <property type="evidence" value="ECO:0007669"/>
    <property type="project" value="TreeGrafter"/>
</dbReference>
<evidence type="ECO:0000313" key="4">
    <source>
        <dbReference type="Proteomes" id="UP000195897"/>
    </source>
</evidence>
<dbReference type="Pfam" id="PF20791">
    <property type="entry name" value="Acyl-ACP_TE_C"/>
    <property type="match status" value="1"/>
</dbReference>
<organism evidence="3 4">
    <name type="scientific">Butyricicoccus pullicaecorum</name>
    <dbReference type="NCBI Taxonomy" id="501571"/>
    <lineage>
        <taxon>Bacteria</taxon>
        <taxon>Bacillati</taxon>
        <taxon>Bacillota</taxon>
        <taxon>Clostridia</taxon>
        <taxon>Eubacteriales</taxon>
        <taxon>Butyricicoccaceae</taxon>
        <taxon>Butyricicoccus</taxon>
    </lineage>
</organism>
<reference evidence="4" key="1">
    <citation type="submission" date="2017-04" db="EMBL/GenBank/DDBJ databases">
        <title>Function of individual gut microbiota members based on whole genome sequencing of pure cultures obtained from chicken caecum.</title>
        <authorList>
            <person name="Medvecky M."/>
            <person name="Cejkova D."/>
            <person name="Polansky O."/>
            <person name="Karasova D."/>
            <person name="Kubasova T."/>
            <person name="Cizek A."/>
            <person name="Rychlik I."/>
        </authorList>
    </citation>
    <scope>NUCLEOTIDE SEQUENCE [LARGE SCALE GENOMIC DNA]</scope>
    <source>
        <strain evidence="4">An180</strain>
    </source>
</reference>
<dbReference type="CDD" id="cd00586">
    <property type="entry name" value="4HBT"/>
    <property type="match status" value="1"/>
</dbReference>
<accession>A0A1Y4LCT0</accession>
<dbReference type="InterPro" id="IPR002864">
    <property type="entry name" value="Acyl-ACP_thioesterase_NHD"/>
</dbReference>
<dbReference type="SUPFAM" id="SSF54637">
    <property type="entry name" value="Thioesterase/thiol ester dehydrase-isomerase"/>
    <property type="match status" value="2"/>
</dbReference>
<dbReference type="GO" id="GO:0006633">
    <property type="term" value="P:fatty acid biosynthetic process"/>
    <property type="evidence" value="ECO:0007669"/>
    <property type="project" value="InterPro"/>
</dbReference>
<evidence type="ECO:0000313" key="3">
    <source>
        <dbReference type="EMBL" id="OUP53309.1"/>
    </source>
</evidence>
<dbReference type="Proteomes" id="UP000195897">
    <property type="component" value="Unassembled WGS sequence"/>
</dbReference>
<evidence type="ECO:0000259" key="2">
    <source>
        <dbReference type="Pfam" id="PF20791"/>
    </source>
</evidence>
<dbReference type="Pfam" id="PF01643">
    <property type="entry name" value="Acyl-ACP_TE"/>
    <property type="match status" value="1"/>
</dbReference>
<protein>
    <submittedName>
        <fullName evidence="3">Acyl-[acyl-carrier-protein] thioesterase</fullName>
    </submittedName>
</protein>
<proteinExistence type="predicted"/>
<comment type="caution">
    <text evidence="3">The sequence shown here is derived from an EMBL/GenBank/DDBJ whole genome shotgun (WGS) entry which is preliminary data.</text>
</comment>
<name>A0A1Y4LCT0_9FIRM</name>
<dbReference type="PANTHER" id="PTHR31793:SF24">
    <property type="entry name" value="LONG-CHAIN ACYL-COA THIOESTERASE FADM"/>
    <property type="match status" value="1"/>
</dbReference>
<dbReference type="Gene3D" id="3.10.129.10">
    <property type="entry name" value="Hotdog Thioesterase"/>
    <property type="match status" value="1"/>
</dbReference>
<dbReference type="PANTHER" id="PTHR31793">
    <property type="entry name" value="4-HYDROXYBENZOYL-COA THIOESTERASE FAMILY MEMBER"/>
    <property type="match status" value="1"/>
</dbReference>